<gene>
    <name evidence="1" type="ORF">JI435_430790</name>
</gene>
<dbReference type="AlphaFoldDB" id="A0A7U2I075"/>
<protein>
    <submittedName>
        <fullName evidence="1">Uncharacterized protein</fullName>
    </submittedName>
</protein>
<dbReference type="OrthoDB" id="5422688at2759"/>
<dbReference type="EMBL" id="CP069026">
    <property type="protein sequence ID" value="QRC94542.1"/>
    <property type="molecule type" value="Genomic_DNA"/>
</dbReference>
<dbReference type="VEuPathDB" id="FungiDB:JI435_430790"/>
<keyword evidence="2" id="KW-1185">Reference proteome</keyword>
<name>A0A7U2I075_PHANO</name>
<evidence type="ECO:0000313" key="2">
    <source>
        <dbReference type="Proteomes" id="UP000663193"/>
    </source>
</evidence>
<dbReference type="OMA" id="ALLCDWY"/>
<reference evidence="2" key="1">
    <citation type="journal article" date="2021" name="BMC Genomics">
        <title>Chromosome-level genome assembly and manually-curated proteome of model necrotroph Parastagonospora nodorum Sn15 reveals a genome-wide trove of candidate effector homologs, and redundancy of virulence-related functions within an accessory chromosome.</title>
        <authorList>
            <person name="Bertazzoni S."/>
            <person name="Jones D.A.B."/>
            <person name="Phan H.T."/>
            <person name="Tan K.-C."/>
            <person name="Hane J.K."/>
        </authorList>
    </citation>
    <scope>NUCLEOTIDE SEQUENCE [LARGE SCALE GENOMIC DNA]</scope>
    <source>
        <strain evidence="2">SN15 / ATCC MYA-4574 / FGSC 10173)</strain>
    </source>
</reference>
<sequence>MEFYTLITLLILPFISTFTYLLRRCASPWPTGLTPWEHFPLMTGYIFADNSVAESVPGFILYNISKGIMATNLSSWSTRWLLCQQINSPTTVLKIRDASKVSKETNVLHVAIAASDFILNVALVVLPALLCDWYGFAASPLH</sequence>
<accession>A0A7U2I075</accession>
<proteinExistence type="predicted"/>
<evidence type="ECO:0000313" key="1">
    <source>
        <dbReference type="EMBL" id="QRC94542.1"/>
    </source>
</evidence>
<organism evidence="1 2">
    <name type="scientific">Phaeosphaeria nodorum (strain SN15 / ATCC MYA-4574 / FGSC 10173)</name>
    <name type="common">Glume blotch fungus</name>
    <name type="synonym">Parastagonospora nodorum</name>
    <dbReference type="NCBI Taxonomy" id="321614"/>
    <lineage>
        <taxon>Eukaryota</taxon>
        <taxon>Fungi</taxon>
        <taxon>Dikarya</taxon>
        <taxon>Ascomycota</taxon>
        <taxon>Pezizomycotina</taxon>
        <taxon>Dothideomycetes</taxon>
        <taxon>Pleosporomycetidae</taxon>
        <taxon>Pleosporales</taxon>
        <taxon>Pleosporineae</taxon>
        <taxon>Phaeosphaeriaceae</taxon>
        <taxon>Parastagonospora</taxon>
    </lineage>
</organism>
<dbReference type="Proteomes" id="UP000663193">
    <property type="component" value="Chromosome 4"/>
</dbReference>